<name>A0ACA9NXA6_9GLOM</name>
<accession>A0ACA9NXA6</accession>
<proteinExistence type="predicted"/>
<dbReference type="Proteomes" id="UP000789860">
    <property type="component" value="Unassembled WGS sequence"/>
</dbReference>
<sequence>GHAKSEKKRRDEMKNRLEDLRELLSSTPYASGNAPKVELLQN</sequence>
<reference evidence="1" key="1">
    <citation type="submission" date="2021-06" db="EMBL/GenBank/DDBJ databases">
        <authorList>
            <person name="Kallberg Y."/>
            <person name="Tangrot J."/>
            <person name="Rosling A."/>
        </authorList>
    </citation>
    <scope>NUCLEOTIDE SEQUENCE</scope>
    <source>
        <strain evidence="1">AU212A</strain>
    </source>
</reference>
<protein>
    <submittedName>
        <fullName evidence="1">9504_t:CDS:1</fullName>
    </submittedName>
</protein>
<evidence type="ECO:0000313" key="1">
    <source>
        <dbReference type="EMBL" id="CAG8679862.1"/>
    </source>
</evidence>
<feature type="non-terminal residue" evidence="1">
    <location>
        <position position="42"/>
    </location>
</feature>
<evidence type="ECO:0000313" key="2">
    <source>
        <dbReference type="Proteomes" id="UP000789860"/>
    </source>
</evidence>
<organism evidence="1 2">
    <name type="scientific">Scutellospora calospora</name>
    <dbReference type="NCBI Taxonomy" id="85575"/>
    <lineage>
        <taxon>Eukaryota</taxon>
        <taxon>Fungi</taxon>
        <taxon>Fungi incertae sedis</taxon>
        <taxon>Mucoromycota</taxon>
        <taxon>Glomeromycotina</taxon>
        <taxon>Glomeromycetes</taxon>
        <taxon>Diversisporales</taxon>
        <taxon>Gigasporaceae</taxon>
        <taxon>Scutellospora</taxon>
    </lineage>
</organism>
<dbReference type="EMBL" id="CAJVPM010031424">
    <property type="protein sequence ID" value="CAG8679862.1"/>
    <property type="molecule type" value="Genomic_DNA"/>
</dbReference>
<gene>
    <name evidence="1" type="ORF">SCALOS_LOCUS9696</name>
</gene>
<comment type="caution">
    <text evidence="1">The sequence shown here is derived from an EMBL/GenBank/DDBJ whole genome shotgun (WGS) entry which is preliminary data.</text>
</comment>
<keyword evidence="2" id="KW-1185">Reference proteome</keyword>
<feature type="non-terminal residue" evidence="1">
    <location>
        <position position="1"/>
    </location>
</feature>